<feature type="domain" description="F-box" evidence="1">
    <location>
        <begin position="4"/>
        <end position="46"/>
    </location>
</feature>
<dbReference type="VEuPathDB" id="FungiDB:FUN_001004"/>
<sequence>MSSILPEDCLFNIFEYLRNDFRSLNSCVRVNRIWNACVIPMLWSNPWVIEEINNKVKSQKGQVKLIDVFISALPQQSRSLLQQRELVLPTLSQPLIYNYVSFMRILNISYFEDSIWNWVTNQKIKSLKEFMQKVELVTLHLLQLILKDSMIRKFITYYVSCNKTTLLHLVNIITKTPEIGSCFSHLQEIECDSTIPIISEVFEMLIPHCKEFKRIVIKKYKDSKELANLITAQSNLQDVIIYHDNYNFLMELENQKVFEAIRVQSKSLVRLELCSFDFPIHVLGEFENLEELKLFRYGSVLTTQDNLISLSKISLKRLKKVSFYNWFLVHLGFFASFFEHTNEELREIIIGPSYSIVDRQNTGKLISSIGIHCPKLVTLEVPASPEDGQQVKILLESCDKIEKIVIYNIKLNSPPARTGNLFVQEPEINSSQENFTKEPEQVKENLLQIFTNHFSPNLNSLSISGIGFPIKDIETFLEYRSSISRPILFYLTFGIDKKITNLLNKYKKKGILIEDEKYFSKKKPNTNKIR</sequence>
<evidence type="ECO:0000313" key="3">
    <source>
        <dbReference type="Proteomes" id="UP000234323"/>
    </source>
</evidence>
<gene>
    <name evidence="2" type="ORF">RhiirA4_442790</name>
</gene>
<dbReference type="VEuPathDB" id="FungiDB:RhiirFUN_018438"/>
<dbReference type="Pfam" id="PF12937">
    <property type="entry name" value="F-box-like"/>
    <property type="match status" value="1"/>
</dbReference>
<protein>
    <recommendedName>
        <fullName evidence="1">F-box domain-containing protein</fullName>
    </recommendedName>
</protein>
<accession>A0A2I1GB10</accession>
<dbReference type="InterPro" id="IPR036047">
    <property type="entry name" value="F-box-like_dom_sf"/>
</dbReference>
<keyword evidence="3" id="KW-1185">Reference proteome</keyword>
<dbReference type="CDD" id="cd09917">
    <property type="entry name" value="F-box_SF"/>
    <property type="match status" value="1"/>
</dbReference>
<organism evidence="2 3">
    <name type="scientific">Rhizophagus irregularis</name>
    <dbReference type="NCBI Taxonomy" id="588596"/>
    <lineage>
        <taxon>Eukaryota</taxon>
        <taxon>Fungi</taxon>
        <taxon>Fungi incertae sedis</taxon>
        <taxon>Mucoromycota</taxon>
        <taxon>Glomeromycotina</taxon>
        <taxon>Glomeromycetes</taxon>
        <taxon>Glomerales</taxon>
        <taxon>Glomeraceae</taxon>
        <taxon>Rhizophagus</taxon>
    </lineage>
</organism>
<dbReference type="VEuPathDB" id="FungiDB:RhiirA1_439691"/>
<evidence type="ECO:0000313" key="2">
    <source>
        <dbReference type="EMBL" id="PKY43822.1"/>
    </source>
</evidence>
<dbReference type="EMBL" id="LLXI01000279">
    <property type="protein sequence ID" value="PKY43822.1"/>
    <property type="molecule type" value="Genomic_DNA"/>
</dbReference>
<comment type="caution">
    <text evidence="2">The sequence shown here is derived from an EMBL/GenBank/DDBJ whole genome shotgun (WGS) entry which is preliminary data.</text>
</comment>
<dbReference type="InterPro" id="IPR001810">
    <property type="entry name" value="F-box_dom"/>
</dbReference>
<dbReference type="InterPro" id="IPR032675">
    <property type="entry name" value="LRR_dom_sf"/>
</dbReference>
<dbReference type="Gene3D" id="3.80.10.10">
    <property type="entry name" value="Ribonuclease Inhibitor"/>
    <property type="match status" value="1"/>
</dbReference>
<dbReference type="Proteomes" id="UP000234323">
    <property type="component" value="Unassembled WGS sequence"/>
</dbReference>
<dbReference type="SUPFAM" id="SSF81383">
    <property type="entry name" value="F-box domain"/>
    <property type="match status" value="1"/>
</dbReference>
<name>A0A2I1GB10_9GLOM</name>
<dbReference type="AlphaFoldDB" id="A0A2I1GB10"/>
<reference evidence="2 3" key="1">
    <citation type="submission" date="2015-10" db="EMBL/GenBank/DDBJ databases">
        <title>Genome analyses suggest a sexual origin of heterokaryosis in a supposedly ancient asexual fungus.</title>
        <authorList>
            <person name="Ropars J."/>
            <person name="Sedzielewska K."/>
            <person name="Noel J."/>
            <person name="Charron P."/>
            <person name="Farinelli L."/>
            <person name="Marton T."/>
            <person name="Kruger M."/>
            <person name="Pelin A."/>
            <person name="Brachmann A."/>
            <person name="Corradi N."/>
        </authorList>
    </citation>
    <scope>NUCLEOTIDE SEQUENCE [LARGE SCALE GENOMIC DNA]</scope>
    <source>
        <strain evidence="2 3">A4</strain>
    </source>
</reference>
<evidence type="ECO:0000259" key="1">
    <source>
        <dbReference type="Pfam" id="PF12937"/>
    </source>
</evidence>
<proteinExistence type="predicted"/>